<feature type="chain" id="PRO_5044857402" description="N(4)-(beta-N-acetylglucosaminyl)-L-asparaginase" evidence="14">
    <location>
        <begin position="24"/>
        <end position="353"/>
    </location>
</feature>
<comment type="similarity">
    <text evidence="1">Belongs to the Ntn-hydrolase family.</text>
</comment>
<organism evidence="15 16">
    <name type="scientific">Trichogramma kaykai</name>
    <dbReference type="NCBI Taxonomy" id="54128"/>
    <lineage>
        <taxon>Eukaryota</taxon>
        <taxon>Metazoa</taxon>
        <taxon>Ecdysozoa</taxon>
        <taxon>Arthropoda</taxon>
        <taxon>Hexapoda</taxon>
        <taxon>Insecta</taxon>
        <taxon>Pterygota</taxon>
        <taxon>Neoptera</taxon>
        <taxon>Endopterygota</taxon>
        <taxon>Hymenoptera</taxon>
        <taxon>Apocrita</taxon>
        <taxon>Proctotrupomorpha</taxon>
        <taxon>Chalcidoidea</taxon>
        <taxon>Trichogrammatidae</taxon>
        <taxon>Trichogramma</taxon>
    </lineage>
</organism>
<keyword evidence="4" id="KW-0068">Autocatalytic cleavage</keyword>
<dbReference type="Proteomes" id="UP001627154">
    <property type="component" value="Unassembled WGS sequence"/>
</dbReference>
<gene>
    <name evidence="15" type="ORF">TKK_007105</name>
</gene>
<dbReference type="PANTHER" id="PTHR10188">
    <property type="entry name" value="L-ASPARAGINASE"/>
    <property type="match status" value="1"/>
</dbReference>
<evidence type="ECO:0000256" key="2">
    <source>
        <dbReference type="ARBA" id="ARBA00022670"/>
    </source>
</evidence>
<dbReference type="GO" id="GO:0006508">
    <property type="term" value="P:proteolysis"/>
    <property type="evidence" value="ECO:0007669"/>
    <property type="project" value="UniProtKB-KW"/>
</dbReference>
<keyword evidence="16" id="KW-1185">Reference proteome</keyword>
<feature type="binding site" evidence="12">
    <location>
        <begin position="241"/>
        <end position="244"/>
    </location>
    <ligand>
        <name>substrate</name>
    </ligand>
</feature>
<evidence type="ECO:0000256" key="5">
    <source>
        <dbReference type="ARBA" id="ARBA00050421"/>
    </source>
</evidence>
<dbReference type="Gene3D" id="3.60.20.30">
    <property type="entry name" value="(Glycosyl)asparaginase"/>
    <property type="match status" value="1"/>
</dbReference>
<evidence type="ECO:0000256" key="9">
    <source>
        <dbReference type="ARBA" id="ARBA00079301"/>
    </source>
</evidence>
<feature type="binding site" evidence="12">
    <location>
        <begin position="264"/>
        <end position="267"/>
    </location>
    <ligand>
        <name>substrate</name>
    </ligand>
</feature>
<protein>
    <recommendedName>
        <fullName evidence="7">N(4)-(beta-N-acetylglucosaminyl)-L-asparaginase</fullName>
        <ecNumber evidence="7">3.5.1.26</ecNumber>
    </recommendedName>
    <alternativeName>
        <fullName evidence="9">Aspartylglucosaminidase</fullName>
    </alternativeName>
    <alternativeName>
        <fullName evidence="8">Glycosylasparaginase</fullName>
    </alternativeName>
    <alternativeName>
        <fullName evidence="10">N4-(N-acetyl-beta-glucosaminyl)-L-asparagine amidase</fullName>
    </alternativeName>
</protein>
<dbReference type="EC" id="3.5.1.26" evidence="7"/>
<evidence type="ECO:0000313" key="16">
    <source>
        <dbReference type="Proteomes" id="UP001627154"/>
    </source>
</evidence>
<evidence type="ECO:0000256" key="11">
    <source>
        <dbReference type="PIRSR" id="PIRSR600246-1"/>
    </source>
</evidence>
<evidence type="ECO:0000256" key="3">
    <source>
        <dbReference type="ARBA" id="ARBA00022801"/>
    </source>
</evidence>
<dbReference type="SUPFAM" id="SSF56235">
    <property type="entry name" value="N-terminal nucleophile aminohydrolases (Ntn hydrolases)"/>
    <property type="match status" value="1"/>
</dbReference>
<evidence type="ECO:0000256" key="13">
    <source>
        <dbReference type="PIRSR" id="PIRSR600246-3"/>
    </source>
</evidence>
<evidence type="ECO:0000256" key="6">
    <source>
        <dbReference type="ARBA" id="ARBA00053295"/>
    </source>
</evidence>
<dbReference type="FunFam" id="3.60.20.30:FF:000003">
    <property type="entry name" value="N(4)-(Beta-N-acetylglucosaminyl)-L-asparaginase isoform X1"/>
    <property type="match status" value="1"/>
</dbReference>
<evidence type="ECO:0000256" key="8">
    <source>
        <dbReference type="ARBA" id="ARBA00078726"/>
    </source>
</evidence>
<dbReference type="AlphaFoldDB" id="A0ABD2X3U8"/>
<evidence type="ECO:0000256" key="10">
    <source>
        <dbReference type="ARBA" id="ARBA00080645"/>
    </source>
</evidence>
<evidence type="ECO:0000313" key="15">
    <source>
        <dbReference type="EMBL" id="KAL3399880.1"/>
    </source>
</evidence>
<feature type="active site" description="Nucleophile" evidence="11">
    <location>
        <position position="213"/>
    </location>
</feature>
<proteinExistence type="inferred from homology"/>
<dbReference type="PANTHER" id="PTHR10188:SF6">
    <property type="entry name" value="N(4)-(BETA-N-ACETYLGLUCOSAMINYL)-L-ASPARAGINASE"/>
    <property type="match status" value="1"/>
</dbReference>
<keyword evidence="3" id="KW-0378">Hydrolase</keyword>
<accession>A0ABD2X3U8</accession>
<dbReference type="GO" id="GO:0008233">
    <property type="term" value="F:peptidase activity"/>
    <property type="evidence" value="ECO:0007669"/>
    <property type="project" value="UniProtKB-KW"/>
</dbReference>
<evidence type="ECO:0000256" key="12">
    <source>
        <dbReference type="PIRSR" id="PIRSR600246-2"/>
    </source>
</evidence>
<dbReference type="GO" id="GO:0003948">
    <property type="term" value="F:N4-(beta-N-acetylglucosaminyl)-L-asparaginase activity"/>
    <property type="evidence" value="ECO:0007669"/>
    <property type="project" value="UniProtKB-EC"/>
</dbReference>
<evidence type="ECO:0000256" key="1">
    <source>
        <dbReference type="ARBA" id="ARBA00010872"/>
    </source>
</evidence>
<feature type="site" description="Cleavage; by autolysis" evidence="13">
    <location>
        <begin position="212"/>
        <end position="213"/>
    </location>
</feature>
<evidence type="ECO:0000256" key="4">
    <source>
        <dbReference type="ARBA" id="ARBA00022813"/>
    </source>
</evidence>
<comment type="caution">
    <text evidence="15">The sequence shown here is derived from an EMBL/GenBank/DDBJ whole genome shotgun (WGS) entry which is preliminary data.</text>
</comment>
<dbReference type="CDD" id="cd04513">
    <property type="entry name" value="Glycosylasparaginase"/>
    <property type="match status" value="1"/>
</dbReference>
<sequence length="353" mass="38015">MNIYSATLVILSSLVLTLASVSCEGVSPVVIVTWDYPEATQKAWDVLSKEKRSALDAVEEGCALCERMQCRGTVGYGGQPDENGETTLDALIMDGESMDVGAVGGLRNVKDAISVARKVMENTRHSLLGGELAADFARQMGFTKESLQTEKSKKMFDDWVQNRCQPNFWEANVEPNPAESCGPYRQAQRQQVETNIDRAERQLPQGGEDQHDTIGVVALDTRGRLVSGVSTNGQNHKIAGRIGDSAVTGAGAYADGEVGAAAATGDGDIIMRFLPSYLAVELMRLGSSPQAATETAVRRMGRKYPRFRGAVIALNKHGEYGASCHGYENFPHYISNVDSNGAKAMSTPCVKLS</sequence>
<evidence type="ECO:0000256" key="14">
    <source>
        <dbReference type="SAM" id="SignalP"/>
    </source>
</evidence>
<evidence type="ECO:0000256" key="7">
    <source>
        <dbReference type="ARBA" id="ARBA00066729"/>
    </source>
</evidence>
<dbReference type="EMBL" id="JBJJXI010000055">
    <property type="protein sequence ID" value="KAL3399880.1"/>
    <property type="molecule type" value="Genomic_DNA"/>
</dbReference>
<keyword evidence="2" id="KW-0645">Protease</keyword>
<comment type="catalytic activity">
    <reaction evidence="5">
        <text>N(4)-(beta-N-acetyl-D-glucosaminyl)-L-asparagine + H2O = N-acetyl-beta-D-glucosaminylamine + L-aspartate + H(+)</text>
        <dbReference type="Rhea" id="RHEA:11544"/>
        <dbReference type="ChEBI" id="CHEBI:15377"/>
        <dbReference type="ChEBI" id="CHEBI:15378"/>
        <dbReference type="ChEBI" id="CHEBI:15947"/>
        <dbReference type="ChEBI" id="CHEBI:29991"/>
        <dbReference type="ChEBI" id="CHEBI:58080"/>
        <dbReference type="EC" id="3.5.1.26"/>
    </reaction>
</comment>
<reference evidence="15 16" key="1">
    <citation type="journal article" date="2024" name="bioRxiv">
        <title>A reference genome for Trichogramma kaykai: A tiny desert-dwelling parasitoid wasp with competing sex-ratio distorters.</title>
        <authorList>
            <person name="Culotta J."/>
            <person name="Lindsey A.R."/>
        </authorList>
    </citation>
    <scope>NUCLEOTIDE SEQUENCE [LARGE SCALE GENOMIC DNA]</scope>
    <source>
        <strain evidence="15 16">KSX58</strain>
    </source>
</reference>
<feature type="signal peptide" evidence="14">
    <location>
        <begin position="1"/>
        <end position="23"/>
    </location>
</feature>
<dbReference type="Pfam" id="PF01112">
    <property type="entry name" value="Asparaginase_2"/>
    <property type="match status" value="1"/>
</dbReference>
<keyword evidence="14" id="KW-0732">Signal</keyword>
<dbReference type="InterPro" id="IPR029055">
    <property type="entry name" value="Ntn_hydrolases_N"/>
</dbReference>
<comment type="function">
    <text evidence="6">Cleaves the GlcNAc-Asn bond which joins oligosaccharides to the peptide of asparagine-linked glycoproteins.</text>
</comment>
<dbReference type="InterPro" id="IPR000246">
    <property type="entry name" value="Peptidase_T2"/>
</dbReference>
<name>A0ABD2X3U8_9HYME</name>